<dbReference type="Proteomes" id="UP000235786">
    <property type="component" value="Unassembled WGS sequence"/>
</dbReference>
<dbReference type="AlphaFoldDB" id="A0A2J6RSJ7"/>
<gene>
    <name evidence="1" type="ORF">L207DRAFT_511286</name>
</gene>
<accession>A0A2J6RSJ7</accession>
<protein>
    <submittedName>
        <fullName evidence="1">Uncharacterized protein</fullName>
    </submittedName>
</protein>
<reference evidence="1 2" key="1">
    <citation type="submission" date="2016-04" db="EMBL/GenBank/DDBJ databases">
        <title>A degradative enzymes factory behind the ericoid mycorrhizal symbiosis.</title>
        <authorList>
            <consortium name="DOE Joint Genome Institute"/>
            <person name="Martino E."/>
            <person name="Morin E."/>
            <person name="Grelet G."/>
            <person name="Kuo A."/>
            <person name="Kohler A."/>
            <person name="Daghino S."/>
            <person name="Barry K."/>
            <person name="Choi C."/>
            <person name="Cichocki N."/>
            <person name="Clum A."/>
            <person name="Copeland A."/>
            <person name="Hainaut M."/>
            <person name="Haridas S."/>
            <person name="Labutti K."/>
            <person name="Lindquist E."/>
            <person name="Lipzen A."/>
            <person name="Khouja H.-R."/>
            <person name="Murat C."/>
            <person name="Ohm R."/>
            <person name="Olson A."/>
            <person name="Spatafora J."/>
            <person name="Veneault-Fourrey C."/>
            <person name="Henrissat B."/>
            <person name="Grigoriev I."/>
            <person name="Martin F."/>
            <person name="Perotto S."/>
        </authorList>
    </citation>
    <scope>NUCLEOTIDE SEQUENCE [LARGE SCALE GENOMIC DNA]</scope>
    <source>
        <strain evidence="1 2">F</strain>
    </source>
</reference>
<dbReference type="EMBL" id="KZ613944">
    <property type="protein sequence ID" value="PMD41433.1"/>
    <property type="molecule type" value="Genomic_DNA"/>
</dbReference>
<keyword evidence="2" id="KW-1185">Reference proteome</keyword>
<evidence type="ECO:0000313" key="2">
    <source>
        <dbReference type="Proteomes" id="UP000235786"/>
    </source>
</evidence>
<organism evidence="1 2">
    <name type="scientific">Hyaloscypha variabilis (strain UAMH 11265 / GT02V1 / F)</name>
    <name type="common">Meliniomyces variabilis</name>
    <dbReference type="NCBI Taxonomy" id="1149755"/>
    <lineage>
        <taxon>Eukaryota</taxon>
        <taxon>Fungi</taxon>
        <taxon>Dikarya</taxon>
        <taxon>Ascomycota</taxon>
        <taxon>Pezizomycotina</taxon>
        <taxon>Leotiomycetes</taxon>
        <taxon>Helotiales</taxon>
        <taxon>Hyaloscyphaceae</taxon>
        <taxon>Hyaloscypha</taxon>
        <taxon>Hyaloscypha variabilis</taxon>
    </lineage>
</organism>
<evidence type="ECO:0000313" key="1">
    <source>
        <dbReference type="EMBL" id="PMD41433.1"/>
    </source>
</evidence>
<proteinExistence type="predicted"/>
<name>A0A2J6RSJ7_HYAVF</name>
<sequence>MSRGSEASKRCRVSGFGFGFGRAQTSQRHITYAVHIRAQTSSSRTLATAAVADLCV</sequence>